<evidence type="ECO:0000256" key="9">
    <source>
        <dbReference type="SAM" id="Phobius"/>
    </source>
</evidence>
<protein>
    <recommendedName>
        <fullName evidence="10">Type II secretion system protein GspF domain-containing protein</fullName>
    </recommendedName>
</protein>
<name>X0X1E3_9ZZZZ</name>
<evidence type="ECO:0000256" key="3">
    <source>
        <dbReference type="ARBA" id="ARBA00022448"/>
    </source>
</evidence>
<proteinExistence type="inferred from homology"/>
<dbReference type="InterPro" id="IPR018076">
    <property type="entry name" value="T2SS_GspF_dom"/>
</dbReference>
<keyword evidence="5" id="KW-0997">Cell inner membrane</keyword>
<comment type="similarity">
    <text evidence="2">Belongs to the GSP F family.</text>
</comment>
<dbReference type="EMBL" id="BARS01031499">
    <property type="protein sequence ID" value="GAG18831.1"/>
    <property type="molecule type" value="Genomic_DNA"/>
</dbReference>
<reference evidence="11" key="1">
    <citation type="journal article" date="2014" name="Front. Microbiol.">
        <title>High frequency of phylogenetically diverse reductive dehalogenase-homologous genes in deep subseafloor sedimentary metagenomes.</title>
        <authorList>
            <person name="Kawai M."/>
            <person name="Futagami T."/>
            <person name="Toyoda A."/>
            <person name="Takaki Y."/>
            <person name="Nishi S."/>
            <person name="Hori S."/>
            <person name="Arai W."/>
            <person name="Tsubouchi T."/>
            <person name="Morono Y."/>
            <person name="Uchiyama I."/>
            <person name="Ito T."/>
            <person name="Fujiyama A."/>
            <person name="Inagaki F."/>
            <person name="Takami H."/>
        </authorList>
    </citation>
    <scope>NUCLEOTIDE SEQUENCE</scope>
    <source>
        <strain evidence="11">Expedition CK06-06</strain>
    </source>
</reference>
<evidence type="ECO:0000313" key="11">
    <source>
        <dbReference type="EMBL" id="GAG18831.1"/>
    </source>
</evidence>
<dbReference type="PANTHER" id="PTHR30012:SF0">
    <property type="entry name" value="TYPE II SECRETION SYSTEM PROTEIN F-RELATED"/>
    <property type="match status" value="1"/>
</dbReference>
<keyword evidence="7 9" id="KW-1133">Transmembrane helix</keyword>
<dbReference type="PRINTS" id="PR00812">
    <property type="entry name" value="BCTERIALGSPF"/>
</dbReference>
<evidence type="ECO:0000259" key="10">
    <source>
        <dbReference type="Pfam" id="PF00482"/>
    </source>
</evidence>
<dbReference type="AlphaFoldDB" id="X0X1E3"/>
<evidence type="ECO:0000256" key="4">
    <source>
        <dbReference type="ARBA" id="ARBA00022475"/>
    </source>
</evidence>
<evidence type="ECO:0000256" key="6">
    <source>
        <dbReference type="ARBA" id="ARBA00022692"/>
    </source>
</evidence>
<comment type="subcellular location">
    <subcellularLocation>
        <location evidence="1">Cell inner membrane</location>
        <topology evidence="1">Multi-pass membrane protein</topology>
    </subcellularLocation>
</comment>
<keyword evidence="3" id="KW-0813">Transport</keyword>
<keyword evidence="4" id="KW-1003">Cell membrane</keyword>
<dbReference type="Pfam" id="PF00482">
    <property type="entry name" value="T2SSF"/>
    <property type="match status" value="1"/>
</dbReference>
<dbReference type="GO" id="GO:0005886">
    <property type="term" value="C:plasma membrane"/>
    <property type="evidence" value="ECO:0007669"/>
    <property type="project" value="UniProtKB-SubCell"/>
</dbReference>
<evidence type="ECO:0000256" key="2">
    <source>
        <dbReference type="ARBA" id="ARBA00005745"/>
    </source>
</evidence>
<keyword evidence="8 9" id="KW-0472">Membrane</keyword>
<comment type="caution">
    <text evidence="11">The sequence shown here is derived from an EMBL/GenBank/DDBJ whole genome shotgun (WGS) entry which is preliminary data.</text>
</comment>
<dbReference type="PANTHER" id="PTHR30012">
    <property type="entry name" value="GENERAL SECRETION PATHWAY PROTEIN"/>
    <property type="match status" value="1"/>
</dbReference>
<keyword evidence="6 9" id="KW-0812">Transmembrane</keyword>
<feature type="transmembrane region" description="Helical" evidence="9">
    <location>
        <begin position="174"/>
        <end position="197"/>
    </location>
</feature>
<dbReference type="InterPro" id="IPR001992">
    <property type="entry name" value="T2SS_GspF/T4SS_PilC_CS"/>
</dbReference>
<evidence type="ECO:0000256" key="7">
    <source>
        <dbReference type="ARBA" id="ARBA00022989"/>
    </source>
</evidence>
<dbReference type="PROSITE" id="PS00874">
    <property type="entry name" value="T2SP_F"/>
    <property type="match status" value="1"/>
</dbReference>
<dbReference type="FunFam" id="1.20.81.30:FF:000001">
    <property type="entry name" value="Type II secretion system protein F"/>
    <property type="match status" value="1"/>
</dbReference>
<feature type="non-terminal residue" evidence="11">
    <location>
        <position position="237"/>
    </location>
</feature>
<evidence type="ECO:0000256" key="5">
    <source>
        <dbReference type="ARBA" id="ARBA00022519"/>
    </source>
</evidence>
<dbReference type="InterPro" id="IPR042094">
    <property type="entry name" value="T2SS_GspF_sf"/>
</dbReference>
<organism evidence="11">
    <name type="scientific">marine sediment metagenome</name>
    <dbReference type="NCBI Taxonomy" id="412755"/>
    <lineage>
        <taxon>unclassified sequences</taxon>
        <taxon>metagenomes</taxon>
        <taxon>ecological metagenomes</taxon>
    </lineage>
</organism>
<feature type="domain" description="Type II secretion system protein GspF" evidence="10">
    <location>
        <begin position="76"/>
        <end position="198"/>
    </location>
</feature>
<feature type="transmembrane region" description="Helical" evidence="9">
    <location>
        <begin position="217"/>
        <end position="236"/>
    </location>
</feature>
<dbReference type="GO" id="GO:0009306">
    <property type="term" value="P:protein secretion"/>
    <property type="evidence" value="ECO:0007669"/>
    <property type="project" value="InterPro"/>
</dbReference>
<sequence>MPVFEYIGIDSKGKRAAGTVDGENERAARQKLRRMGVFPTTLGIEGESRQKVGLSMSIDVGKYFQRVKTQDVALMTRQMSTLLGSNIQLVETLNALLDQIENPKLRNVVAKIRDRVTEGSKLSDAMRAHPKVFSSMYINMIDAGETSGALDVVLTRLADFMEGQSKLRSKVISAMIYPAIMSIVGVGLMVMLLTFVVPKVTKIFEDVDATLPLPTKILMGVSSGLTDYWYLFLFGIP</sequence>
<evidence type="ECO:0000256" key="8">
    <source>
        <dbReference type="ARBA" id="ARBA00023136"/>
    </source>
</evidence>
<dbReference type="InterPro" id="IPR003004">
    <property type="entry name" value="GspF/PilC"/>
</dbReference>
<accession>X0X1E3</accession>
<evidence type="ECO:0000256" key="1">
    <source>
        <dbReference type="ARBA" id="ARBA00004429"/>
    </source>
</evidence>
<gene>
    <name evidence="11" type="ORF">S01H1_49013</name>
</gene>
<dbReference type="Gene3D" id="1.20.81.30">
    <property type="entry name" value="Type II secretion system (T2SS), domain F"/>
    <property type="match status" value="1"/>
</dbReference>